<dbReference type="EMBL" id="CM001219">
    <property type="protein sequence ID" value="KEH34048.1"/>
    <property type="molecule type" value="Genomic_DNA"/>
</dbReference>
<dbReference type="Proteomes" id="UP000002051">
    <property type="component" value="Chromosome 3"/>
</dbReference>
<evidence type="ECO:0000313" key="3">
    <source>
        <dbReference type="Proteomes" id="UP000002051"/>
    </source>
</evidence>
<dbReference type="STRING" id="3880.A0A072UY63"/>
<organism evidence="1 3">
    <name type="scientific">Medicago truncatula</name>
    <name type="common">Barrel medic</name>
    <name type="synonym">Medicago tribuloides</name>
    <dbReference type="NCBI Taxonomy" id="3880"/>
    <lineage>
        <taxon>Eukaryota</taxon>
        <taxon>Viridiplantae</taxon>
        <taxon>Streptophyta</taxon>
        <taxon>Embryophyta</taxon>
        <taxon>Tracheophyta</taxon>
        <taxon>Spermatophyta</taxon>
        <taxon>Magnoliopsida</taxon>
        <taxon>eudicotyledons</taxon>
        <taxon>Gunneridae</taxon>
        <taxon>Pentapetalae</taxon>
        <taxon>rosids</taxon>
        <taxon>fabids</taxon>
        <taxon>Fabales</taxon>
        <taxon>Fabaceae</taxon>
        <taxon>Papilionoideae</taxon>
        <taxon>50 kb inversion clade</taxon>
        <taxon>NPAAA clade</taxon>
        <taxon>Hologalegina</taxon>
        <taxon>IRL clade</taxon>
        <taxon>Trifolieae</taxon>
        <taxon>Medicago</taxon>
    </lineage>
</organism>
<evidence type="ECO:0000313" key="1">
    <source>
        <dbReference type="EMBL" id="KEH34048.1"/>
    </source>
</evidence>
<sequence length="170" mass="19645">MNFSCGPHCTDSSCGPGRPKTSINRCPCAHNQKPHKKKSMENFVFDPNTKVAAVYYNGEKPPHLFGMPTDVTLSRLKSELNQINLELNYKDTWRVDGVEYRRSSESVRFSQMKLMNDDDIRTMFSIFGQYGPIELDALLVRSIEHIQQSLIQRRNYEEIRELMDAPETLI</sequence>
<keyword evidence="3" id="KW-1185">Reference proteome</keyword>
<evidence type="ECO:0000313" key="2">
    <source>
        <dbReference type="EnsemblPlants" id="KEH34048"/>
    </source>
</evidence>
<name>A0A072UY63_MEDTR</name>
<reference evidence="1 3" key="1">
    <citation type="journal article" date="2011" name="Nature">
        <title>The Medicago genome provides insight into the evolution of rhizobial symbioses.</title>
        <authorList>
            <person name="Young N.D."/>
            <person name="Debelle F."/>
            <person name="Oldroyd G.E."/>
            <person name="Geurts R."/>
            <person name="Cannon S.B."/>
            <person name="Udvardi M.K."/>
            <person name="Benedito V.A."/>
            <person name="Mayer K.F."/>
            <person name="Gouzy J."/>
            <person name="Schoof H."/>
            <person name="Van de Peer Y."/>
            <person name="Proost S."/>
            <person name="Cook D.R."/>
            <person name="Meyers B.C."/>
            <person name="Spannagl M."/>
            <person name="Cheung F."/>
            <person name="De Mita S."/>
            <person name="Krishnakumar V."/>
            <person name="Gundlach H."/>
            <person name="Zhou S."/>
            <person name="Mudge J."/>
            <person name="Bharti A.K."/>
            <person name="Murray J.D."/>
            <person name="Naoumkina M.A."/>
            <person name="Rosen B."/>
            <person name="Silverstein K.A."/>
            <person name="Tang H."/>
            <person name="Rombauts S."/>
            <person name="Zhao P.X."/>
            <person name="Zhou P."/>
            <person name="Barbe V."/>
            <person name="Bardou P."/>
            <person name="Bechner M."/>
            <person name="Bellec A."/>
            <person name="Berger A."/>
            <person name="Berges H."/>
            <person name="Bidwell S."/>
            <person name="Bisseling T."/>
            <person name="Choisne N."/>
            <person name="Couloux A."/>
            <person name="Denny R."/>
            <person name="Deshpande S."/>
            <person name="Dai X."/>
            <person name="Doyle J.J."/>
            <person name="Dudez A.M."/>
            <person name="Farmer A.D."/>
            <person name="Fouteau S."/>
            <person name="Franken C."/>
            <person name="Gibelin C."/>
            <person name="Gish J."/>
            <person name="Goldstein S."/>
            <person name="Gonzalez A.J."/>
            <person name="Green P.J."/>
            <person name="Hallab A."/>
            <person name="Hartog M."/>
            <person name="Hua A."/>
            <person name="Humphray S.J."/>
            <person name="Jeong D.H."/>
            <person name="Jing Y."/>
            <person name="Jocker A."/>
            <person name="Kenton S.M."/>
            <person name="Kim D.J."/>
            <person name="Klee K."/>
            <person name="Lai H."/>
            <person name="Lang C."/>
            <person name="Lin S."/>
            <person name="Macmil S.L."/>
            <person name="Magdelenat G."/>
            <person name="Matthews L."/>
            <person name="McCorrison J."/>
            <person name="Monaghan E.L."/>
            <person name="Mun J.H."/>
            <person name="Najar F.Z."/>
            <person name="Nicholson C."/>
            <person name="Noirot C."/>
            <person name="O'Bleness M."/>
            <person name="Paule C.R."/>
            <person name="Poulain J."/>
            <person name="Prion F."/>
            <person name="Qin B."/>
            <person name="Qu C."/>
            <person name="Retzel E.F."/>
            <person name="Riddle C."/>
            <person name="Sallet E."/>
            <person name="Samain S."/>
            <person name="Samson N."/>
            <person name="Sanders I."/>
            <person name="Saurat O."/>
            <person name="Scarpelli C."/>
            <person name="Schiex T."/>
            <person name="Segurens B."/>
            <person name="Severin A.J."/>
            <person name="Sherrier D.J."/>
            <person name="Shi R."/>
            <person name="Sims S."/>
            <person name="Singer S.R."/>
            <person name="Sinharoy S."/>
            <person name="Sterck L."/>
            <person name="Viollet A."/>
            <person name="Wang B.B."/>
            <person name="Wang K."/>
            <person name="Wang M."/>
            <person name="Wang X."/>
            <person name="Warfsmann J."/>
            <person name="Weissenbach J."/>
            <person name="White D.D."/>
            <person name="White J.D."/>
            <person name="Wiley G.B."/>
            <person name="Wincker P."/>
            <person name="Xing Y."/>
            <person name="Yang L."/>
            <person name="Yao Z."/>
            <person name="Ying F."/>
            <person name="Zhai J."/>
            <person name="Zhou L."/>
            <person name="Zuber A."/>
            <person name="Denarie J."/>
            <person name="Dixon R.A."/>
            <person name="May G.D."/>
            <person name="Schwartz D.C."/>
            <person name="Rogers J."/>
            <person name="Quetier F."/>
            <person name="Town C.D."/>
            <person name="Roe B.A."/>
        </authorList>
    </citation>
    <scope>NUCLEOTIDE SEQUENCE [LARGE SCALE GENOMIC DNA]</scope>
    <source>
        <strain evidence="1">A17</strain>
        <strain evidence="2 3">cv. Jemalong A17</strain>
    </source>
</reference>
<gene>
    <name evidence="1" type="ordered locus">MTR_3g058650</name>
</gene>
<reference evidence="1 3" key="2">
    <citation type="journal article" date="2014" name="BMC Genomics">
        <title>An improved genome release (version Mt4.0) for the model legume Medicago truncatula.</title>
        <authorList>
            <person name="Tang H."/>
            <person name="Krishnakumar V."/>
            <person name="Bidwell S."/>
            <person name="Rosen B."/>
            <person name="Chan A."/>
            <person name="Zhou S."/>
            <person name="Gentzbittel L."/>
            <person name="Childs K.L."/>
            <person name="Yandell M."/>
            <person name="Gundlach H."/>
            <person name="Mayer K.F."/>
            <person name="Schwartz D.C."/>
            <person name="Town C.D."/>
        </authorList>
    </citation>
    <scope>GENOME REANNOTATION</scope>
    <source>
        <strain evidence="1">A17</strain>
        <strain evidence="2 3">cv. Jemalong A17</strain>
    </source>
</reference>
<accession>A0A072UY63</accession>
<reference evidence="2" key="3">
    <citation type="submission" date="2015-04" db="UniProtKB">
        <authorList>
            <consortium name="EnsemblPlants"/>
        </authorList>
    </citation>
    <scope>IDENTIFICATION</scope>
    <source>
        <strain evidence="2">cv. Jemalong A17</strain>
    </source>
</reference>
<proteinExistence type="predicted"/>
<dbReference type="HOGENOM" id="CLU_125180_0_0_1"/>
<dbReference type="EnsemblPlants" id="KEH34048">
    <property type="protein sequence ID" value="KEH34048"/>
    <property type="gene ID" value="MTR_3g058650"/>
</dbReference>
<dbReference type="AlphaFoldDB" id="A0A072UY63"/>
<protein>
    <submittedName>
        <fullName evidence="1 2">Uncharacterized protein</fullName>
    </submittedName>
</protein>